<evidence type="ECO:0000313" key="2">
    <source>
        <dbReference type="Proteomes" id="UP000075809"/>
    </source>
</evidence>
<proteinExistence type="predicted"/>
<dbReference type="Proteomes" id="UP000075809">
    <property type="component" value="Unassembled WGS sequence"/>
</dbReference>
<sequence>MVCTLSKWLPPMVSLVLRGKRATRYARLAHTLTELRTGNYGYVVQT</sequence>
<dbReference type="AlphaFoldDB" id="A0A151XD08"/>
<name>A0A151XD08_9HYME</name>
<gene>
    <name evidence="1" type="ORF">ALC60_02619</name>
</gene>
<organism evidence="1 2">
    <name type="scientific">Mycetomoellerius zeteki</name>
    <dbReference type="NCBI Taxonomy" id="64791"/>
    <lineage>
        <taxon>Eukaryota</taxon>
        <taxon>Metazoa</taxon>
        <taxon>Ecdysozoa</taxon>
        <taxon>Arthropoda</taxon>
        <taxon>Hexapoda</taxon>
        <taxon>Insecta</taxon>
        <taxon>Pterygota</taxon>
        <taxon>Neoptera</taxon>
        <taxon>Endopterygota</taxon>
        <taxon>Hymenoptera</taxon>
        <taxon>Apocrita</taxon>
        <taxon>Aculeata</taxon>
        <taxon>Formicoidea</taxon>
        <taxon>Formicidae</taxon>
        <taxon>Myrmicinae</taxon>
        <taxon>Mycetomoellerius</taxon>
    </lineage>
</organism>
<evidence type="ECO:0000313" key="1">
    <source>
        <dbReference type="EMBL" id="KYQ58200.1"/>
    </source>
</evidence>
<reference evidence="1 2" key="1">
    <citation type="submission" date="2015-09" db="EMBL/GenBank/DDBJ databases">
        <title>Trachymyrmex zeteki WGS genome.</title>
        <authorList>
            <person name="Nygaard S."/>
            <person name="Hu H."/>
            <person name="Boomsma J."/>
            <person name="Zhang G."/>
        </authorList>
    </citation>
    <scope>NUCLEOTIDE SEQUENCE [LARGE SCALE GENOMIC DNA]</scope>
    <source>
        <strain evidence="1">Tzet28-1</strain>
        <tissue evidence="1">Whole body</tissue>
    </source>
</reference>
<dbReference type="EMBL" id="KQ982294">
    <property type="protein sequence ID" value="KYQ58200.1"/>
    <property type="molecule type" value="Genomic_DNA"/>
</dbReference>
<accession>A0A151XD08</accession>
<protein>
    <submittedName>
        <fullName evidence="1">Uncharacterized protein</fullName>
    </submittedName>
</protein>
<keyword evidence="2" id="KW-1185">Reference proteome</keyword>